<name>A0A0L0CKI8_LUCCU</name>
<accession>A0A0L0CKI8</accession>
<evidence type="ECO:0000259" key="6">
    <source>
        <dbReference type="SMART" id="SM00093"/>
    </source>
</evidence>
<feature type="domain" description="Serpin" evidence="6">
    <location>
        <begin position="33"/>
        <end position="356"/>
    </location>
</feature>
<dbReference type="Gene3D" id="3.30.497.10">
    <property type="entry name" value="Antithrombin, subunit I, domain 2"/>
    <property type="match status" value="1"/>
</dbReference>
<dbReference type="EMBL" id="JRES01000264">
    <property type="protein sequence ID" value="KNC32868.1"/>
    <property type="molecule type" value="Genomic_DNA"/>
</dbReference>
<gene>
    <name evidence="7" type="ORF">FF38_01716</name>
</gene>
<keyword evidence="3" id="KW-0722">Serine protease inhibitor</keyword>
<dbReference type="OrthoDB" id="9518664at2759"/>
<reference evidence="7 8" key="1">
    <citation type="journal article" date="2015" name="Nat. Commun.">
        <title>Lucilia cuprina genome unlocks parasitic fly biology to underpin future interventions.</title>
        <authorList>
            <person name="Anstead C.A."/>
            <person name="Korhonen P.K."/>
            <person name="Young N.D."/>
            <person name="Hall R.S."/>
            <person name="Jex A.R."/>
            <person name="Murali S.C."/>
            <person name="Hughes D.S."/>
            <person name="Lee S.F."/>
            <person name="Perry T."/>
            <person name="Stroehlein A.J."/>
            <person name="Ansell B.R."/>
            <person name="Breugelmans B."/>
            <person name="Hofmann A."/>
            <person name="Qu J."/>
            <person name="Dugan S."/>
            <person name="Lee S.L."/>
            <person name="Chao H."/>
            <person name="Dinh H."/>
            <person name="Han Y."/>
            <person name="Doddapaneni H.V."/>
            <person name="Worley K.C."/>
            <person name="Muzny D.M."/>
            <person name="Ioannidis P."/>
            <person name="Waterhouse R.M."/>
            <person name="Zdobnov E.M."/>
            <person name="James P.J."/>
            <person name="Bagnall N.H."/>
            <person name="Kotze A.C."/>
            <person name="Gibbs R.A."/>
            <person name="Richards S."/>
            <person name="Batterham P."/>
            <person name="Gasser R.B."/>
        </authorList>
    </citation>
    <scope>NUCLEOTIDE SEQUENCE [LARGE SCALE GENOMIC DNA]</scope>
    <source>
        <strain evidence="7 8">LS</strain>
        <tissue evidence="7">Full body</tissue>
    </source>
</reference>
<dbReference type="AlphaFoldDB" id="A0A0L0CKI8"/>
<dbReference type="SUPFAM" id="SSF56574">
    <property type="entry name" value="Serpins"/>
    <property type="match status" value="1"/>
</dbReference>
<comment type="similarity">
    <text evidence="1 4">Belongs to the serpin family.</text>
</comment>
<comment type="caution">
    <text evidence="7">The sequence shown here is derived from an EMBL/GenBank/DDBJ whole genome shotgun (WGS) entry which is preliminary data.</text>
</comment>
<proteinExistence type="inferred from homology"/>
<protein>
    <recommendedName>
        <fullName evidence="6">Serpin domain-containing protein</fullName>
    </recommendedName>
</protein>
<keyword evidence="2" id="KW-0646">Protease inhibitor</keyword>
<dbReference type="InterPro" id="IPR036186">
    <property type="entry name" value="Serpin_sf"/>
</dbReference>
<dbReference type="GO" id="GO:0005615">
    <property type="term" value="C:extracellular space"/>
    <property type="evidence" value="ECO:0007669"/>
    <property type="project" value="InterPro"/>
</dbReference>
<dbReference type="InterPro" id="IPR042185">
    <property type="entry name" value="Serpin_sf_2"/>
</dbReference>
<dbReference type="PANTHER" id="PTHR11461:SF211">
    <property type="entry name" value="GH10112P-RELATED"/>
    <property type="match status" value="1"/>
</dbReference>
<organism evidence="7 8">
    <name type="scientific">Lucilia cuprina</name>
    <name type="common">Green bottle fly</name>
    <name type="synonym">Australian sheep blowfly</name>
    <dbReference type="NCBI Taxonomy" id="7375"/>
    <lineage>
        <taxon>Eukaryota</taxon>
        <taxon>Metazoa</taxon>
        <taxon>Ecdysozoa</taxon>
        <taxon>Arthropoda</taxon>
        <taxon>Hexapoda</taxon>
        <taxon>Insecta</taxon>
        <taxon>Pterygota</taxon>
        <taxon>Neoptera</taxon>
        <taxon>Endopterygota</taxon>
        <taxon>Diptera</taxon>
        <taxon>Brachycera</taxon>
        <taxon>Muscomorpha</taxon>
        <taxon>Oestroidea</taxon>
        <taxon>Calliphoridae</taxon>
        <taxon>Luciliinae</taxon>
        <taxon>Lucilia</taxon>
    </lineage>
</organism>
<dbReference type="InterPro" id="IPR023796">
    <property type="entry name" value="Serpin_dom"/>
</dbReference>
<evidence type="ECO:0000256" key="4">
    <source>
        <dbReference type="RuleBase" id="RU000411"/>
    </source>
</evidence>
<feature type="non-terminal residue" evidence="7">
    <location>
        <position position="1"/>
    </location>
</feature>
<sequence>QNKTQILILALLVILVTRALTTDTFFDLDNFSIKLFYELASSKPQYNQVISTFSIASFLVLLRPNAETTTAYEVNEKLGLLSQAAEHVQSKFAVFEKTMDKNLFIYNANNISMQAANTQIEEIILNQKDLLNAVLDINICQKCEKLALQHHAIKLELSASYEFKGNFRHEFSSINSEPFYVSGNTKIDMDMLVLAAKIRFADIPELEAYAFEIPLHDRLNFLVILISKMKGGIRDLENNFQKFSYTTLQSYMKPHRIKIHFPKVNFFVERSLRDELENLGLGSMFKKLCEVSAFIRVSNIFYNASFSYDEKNIGVSLEEDTDGSDLNDYEEHIIDHPFIFMVTSETNFIHFIGKFS</sequence>
<dbReference type="Proteomes" id="UP000037069">
    <property type="component" value="Unassembled WGS sequence"/>
</dbReference>
<evidence type="ECO:0000256" key="5">
    <source>
        <dbReference type="SAM" id="SignalP"/>
    </source>
</evidence>
<dbReference type="PANTHER" id="PTHR11461">
    <property type="entry name" value="SERINE PROTEASE INHIBITOR, SERPIN"/>
    <property type="match status" value="1"/>
</dbReference>
<dbReference type="GO" id="GO:0004867">
    <property type="term" value="F:serine-type endopeptidase inhibitor activity"/>
    <property type="evidence" value="ECO:0007669"/>
    <property type="project" value="UniProtKB-KW"/>
</dbReference>
<dbReference type="InterPro" id="IPR000215">
    <property type="entry name" value="Serpin_fam"/>
</dbReference>
<evidence type="ECO:0000256" key="3">
    <source>
        <dbReference type="ARBA" id="ARBA00022900"/>
    </source>
</evidence>
<keyword evidence="8" id="KW-1185">Reference proteome</keyword>
<evidence type="ECO:0000256" key="2">
    <source>
        <dbReference type="ARBA" id="ARBA00022690"/>
    </source>
</evidence>
<dbReference type="SMART" id="SM00093">
    <property type="entry name" value="SERPIN"/>
    <property type="match status" value="1"/>
</dbReference>
<feature type="chain" id="PRO_5005536547" description="Serpin domain-containing protein" evidence="5">
    <location>
        <begin position="22"/>
        <end position="356"/>
    </location>
</feature>
<evidence type="ECO:0000313" key="8">
    <source>
        <dbReference type="Proteomes" id="UP000037069"/>
    </source>
</evidence>
<dbReference type="Gene3D" id="2.30.39.10">
    <property type="entry name" value="Alpha-1-antitrypsin, domain 1"/>
    <property type="match status" value="1"/>
</dbReference>
<dbReference type="Pfam" id="PF00079">
    <property type="entry name" value="Serpin"/>
    <property type="match status" value="2"/>
</dbReference>
<feature type="signal peptide" evidence="5">
    <location>
        <begin position="1"/>
        <end position="21"/>
    </location>
</feature>
<feature type="non-terminal residue" evidence="7">
    <location>
        <position position="356"/>
    </location>
</feature>
<keyword evidence="5" id="KW-0732">Signal</keyword>
<dbReference type="InterPro" id="IPR042178">
    <property type="entry name" value="Serpin_sf_1"/>
</dbReference>
<evidence type="ECO:0000313" key="7">
    <source>
        <dbReference type="EMBL" id="KNC32868.1"/>
    </source>
</evidence>
<evidence type="ECO:0000256" key="1">
    <source>
        <dbReference type="ARBA" id="ARBA00009500"/>
    </source>
</evidence>